<dbReference type="EMBL" id="BARU01005135">
    <property type="protein sequence ID" value="GAH27250.1"/>
    <property type="molecule type" value="Genomic_DNA"/>
</dbReference>
<dbReference type="AlphaFoldDB" id="X1F3U2"/>
<comment type="caution">
    <text evidence="1">The sequence shown here is derived from an EMBL/GenBank/DDBJ whole genome shotgun (WGS) entry which is preliminary data.</text>
</comment>
<proteinExistence type="predicted"/>
<gene>
    <name evidence="1" type="ORF">S03H2_09914</name>
</gene>
<evidence type="ECO:0000313" key="1">
    <source>
        <dbReference type="EMBL" id="GAH27250.1"/>
    </source>
</evidence>
<feature type="non-terminal residue" evidence="1">
    <location>
        <position position="1"/>
    </location>
</feature>
<accession>X1F3U2</accession>
<sequence>IIKFDEGIASVIEAIRANKIEYTPGGGGTYGQIQLNI</sequence>
<name>X1F3U2_9ZZZZ</name>
<reference evidence="1" key="1">
    <citation type="journal article" date="2014" name="Front. Microbiol.">
        <title>High frequency of phylogenetically diverse reductive dehalogenase-homologous genes in deep subseafloor sedimentary metagenomes.</title>
        <authorList>
            <person name="Kawai M."/>
            <person name="Futagami T."/>
            <person name="Toyoda A."/>
            <person name="Takaki Y."/>
            <person name="Nishi S."/>
            <person name="Hori S."/>
            <person name="Arai W."/>
            <person name="Tsubouchi T."/>
            <person name="Morono Y."/>
            <person name="Uchiyama I."/>
            <person name="Ito T."/>
            <person name="Fujiyama A."/>
            <person name="Inagaki F."/>
            <person name="Takami H."/>
        </authorList>
    </citation>
    <scope>NUCLEOTIDE SEQUENCE</scope>
    <source>
        <strain evidence="1">Expedition CK06-06</strain>
    </source>
</reference>
<organism evidence="1">
    <name type="scientific">marine sediment metagenome</name>
    <dbReference type="NCBI Taxonomy" id="412755"/>
    <lineage>
        <taxon>unclassified sequences</taxon>
        <taxon>metagenomes</taxon>
        <taxon>ecological metagenomes</taxon>
    </lineage>
</organism>
<protein>
    <submittedName>
        <fullName evidence="1">Uncharacterized protein</fullName>
    </submittedName>
</protein>